<keyword evidence="2" id="KW-1133">Transmembrane helix</keyword>
<evidence type="ECO:0000256" key="1">
    <source>
        <dbReference type="SAM" id="MobiDB-lite"/>
    </source>
</evidence>
<proteinExistence type="predicted"/>
<organism evidence="3 4">
    <name type="scientific">Trypanosoma conorhini</name>
    <dbReference type="NCBI Taxonomy" id="83891"/>
    <lineage>
        <taxon>Eukaryota</taxon>
        <taxon>Discoba</taxon>
        <taxon>Euglenozoa</taxon>
        <taxon>Kinetoplastea</taxon>
        <taxon>Metakinetoplastina</taxon>
        <taxon>Trypanosomatida</taxon>
        <taxon>Trypanosomatidae</taxon>
        <taxon>Trypanosoma</taxon>
    </lineage>
</organism>
<keyword evidence="2" id="KW-0472">Membrane</keyword>
<sequence length="169" mass="18864">MYFVVLIYLFYFDFCFLLCGSAAHGTSHDFRGVGRFSRGFIYCNEVAQRRLHSLAPAHRLARAWAIAPWRHSHRGGCWSLLHRRAKDNVMHWASLRRPTVARGTRMLLRGGGGKGGAKRPVESSRPAGPAFKRRPWAAGDMSAGTRSRRGRGREHATSALPGRPLGRVA</sequence>
<feature type="region of interest" description="Disordered" evidence="1">
    <location>
        <begin position="108"/>
        <end position="169"/>
    </location>
</feature>
<dbReference type="RefSeq" id="XP_029228582.1">
    <property type="nucleotide sequence ID" value="XM_029371447.1"/>
</dbReference>
<feature type="transmembrane region" description="Helical" evidence="2">
    <location>
        <begin position="6"/>
        <end position="25"/>
    </location>
</feature>
<dbReference type="EMBL" id="MKKU01000224">
    <property type="protein sequence ID" value="RNF18729.1"/>
    <property type="molecule type" value="Genomic_DNA"/>
</dbReference>
<protein>
    <submittedName>
        <fullName evidence="3">Uncharacterized protein</fullName>
    </submittedName>
</protein>
<gene>
    <name evidence="3" type="ORF">Tco025E_04537</name>
</gene>
<dbReference type="Proteomes" id="UP000284403">
    <property type="component" value="Unassembled WGS sequence"/>
</dbReference>
<accession>A0A422PLY4</accession>
<dbReference type="AlphaFoldDB" id="A0A422PLY4"/>
<dbReference type="GeneID" id="40318148"/>
<evidence type="ECO:0000313" key="4">
    <source>
        <dbReference type="Proteomes" id="UP000284403"/>
    </source>
</evidence>
<name>A0A422PLY4_9TRYP</name>
<evidence type="ECO:0000256" key="2">
    <source>
        <dbReference type="SAM" id="Phobius"/>
    </source>
</evidence>
<keyword evidence="4" id="KW-1185">Reference proteome</keyword>
<comment type="caution">
    <text evidence="3">The sequence shown here is derived from an EMBL/GenBank/DDBJ whole genome shotgun (WGS) entry which is preliminary data.</text>
</comment>
<reference evidence="3 4" key="1">
    <citation type="journal article" date="2018" name="BMC Genomics">
        <title>Genomic comparison of Trypanosoma conorhini and Trypanosoma rangeli to Trypanosoma cruzi strains of high and low virulence.</title>
        <authorList>
            <person name="Bradwell K.R."/>
            <person name="Koparde V.N."/>
            <person name="Matveyev A.V."/>
            <person name="Serrano M.G."/>
            <person name="Alves J.M."/>
            <person name="Parikh H."/>
            <person name="Huang B."/>
            <person name="Lee V."/>
            <person name="Espinosa-Alvarez O."/>
            <person name="Ortiz P.A."/>
            <person name="Costa-Martins A.G."/>
            <person name="Teixeira M.M."/>
            <person name="Buck G.A."/>
        </authorList>
    </citation>
    <scope>NUCLEOTIDE SEQUENCE [LARGE SCALE GENOMIC DNA]</scope>
    <source>
        <strain evidence="3 4">025E</strain>
    </source>
</reference>
<keyword evidence="2" id="KW-0812">Transmembrane</keyword>
<feature type="non-terminal residue" evidence="3">
    <location>
        <position position="169"/>
    </location>
</feature>
<evidence type="ECO:0000313" key="3">
    <source>
        <dbReference type="EMBL" id="RNF18729.1"/>
    </source>
</evidence>